<comment type="caution">
    <text evidence="6">The sequence shown here is derived from an EMBL/GenBank/DDBJ whole genome shotgun (WGS) entry which is preliminary data.</text>
</comment>
<dbReference type="GO" id="GO:0046872">
    <property type="term" value="F:metal ion binding"/>
    <property type="evidence" value="ECO:0007669"/>
    <property type="project" value="UniProtKB-KW"/>
</dbReference>
<dbReference type="EC" id="6.3.3.2" evidence="5"/>
<feature type="binding site" evidence="4">
    <location>
        <begin position="130"/>
        <end position="138"/>
    </location>
    <ligand>
        <name>ATP</name>
        <dbReference type="ChEBI" id="CHEBI:30616"/>
    </ligand>
</feature>
<proteinExistence type="inferred from homology"/>
<dbReference type="SUPFAM" id="SSF100950">
    <property type="entry name" value="NagB/RpiA/CoA transferase-like"/>
    <property type="match status" value="1"/>
</dbReference>
<evidence type="ECO:0000313" key="7">
    <source>
        <dbReference type="Proteomes" id="UP000824023"/>
    </source>
</evidence>
<protein>
    <recommendedName>
        <fullName evidence="5">5-formyltetrahydrofolate cyclo-ligase</fullName>
        <ecNumber evidence="5">6.3.3.2</ecNumber>
    </recommendedName>
</protein>
<dbReference type="GO" id="GO:0009396">
    <property type="term" value="P:folic acid-containing compound biosynthetic process"/>
    <property type="evidence" value="ECO:0007669"/>
    <property type="project" value="TreeGrafter"/>
</dbReference>
<dbReference type="EMBL" id="DXCK01000063">
    <property type="protein sequence ID" value="HIZ01508.1"/>
    <property type="molecule type" value="Genomic_DNA"/>
</dbReference>
<dbReference type="Proteomes" id="UP000824023">
    <property type="component" value="Unassembled WGS sequence"/>
</dbReference>
<keyword evidence="6" id="KW-0436">Ligase</keyword>
<comment type="cofactor">
    <cofactor evidence="5">
        <name>Mg(2+)</name>
        <dbReference type="ChEBI" id="CHEBI:18420"/>
    </cofactor>
</comment>
<dbReference type="Gene3D" id="3.40.50.10420">
    <property type="entry name" value="NagB/RpiA/CoA transferase-like"/>
    <property type="match status" value="1"/>
</dbReference>
<feature type="binding site" evidence="4">
    <location>
        <begin position="4"/>
        <end position="8"/>
    </location>
    <ligand>
        <name>ATP</name>
        <dbReference type="ChEBI" id="CHEBI:30616"/>
    </ligand>
</feature>
<accession>A0A9D2CX50</accession>
<dbReference type="Pfam" id="PF01812">
    <property type="entry name" value="5-FTHF_cyc-lig"/>
    <property type="match status" value="1"/>
</dbReference>
<dbReference type="GO" id="GO:0030272">
    <property type="term" value="F:5-formyltetrahydrofolate cyclo-ligase activity"/>
    <property type="evidence" value="ECO:0007669"/>
    <property type="project" value="UniProtKB-EC"/>
</dbReference>
<dbReference type="AlphaFoldDB" id="A0A9D2CX50"/>
<keyword evidence="3 4" id="KW-0067">ATP-binding</keyword>
<sequence>MLTKTELRKEISLRKTRHSSSAWRARQAAEAWQRVVAHPRWQEARTVLLYHSLPDEPDTHAFVRQWAGEKRILLPVVVGDDLELRVYTDDGSLRTGAFHIAEPTGKAFTDYAAIDLAIVPGVAFDREGNRLGRGKGYYDRLLPRLKAYKIGLCFPFQVVESIPAEAHDVRMDEIICGGE</sequence>
<evidence type="ECO:0000256" key="3">
    <source>
        <dbReference type="ARBA" id="ARBA00022840"/>
    </source>
</evidence>
<dbReference type="PANTHER" id="PTHR23407">
    <property type="entry name" value="ATPASE INHIBITOR/5-FORMYLTETRAHYDROFOLATE CYCLO-LIGASE"/>
    <property type="match status" value="1"/>
</dbReference>
<reference evidence="6" key="2">
    <citation type="submission" date="2021-04" db="EMBL/GenBank/DDBJ databases">
        <authorList>
            <person name="Gilroy R."/>
        </authorList>
    </citation>
    <scope>NUCLEOTIDE SEQUENCE</scope>
    <source>
        <strain evidence="6">ChiHjej12B11-24981</strain>
    </source>
</reference>
<dbReference type="InterPro" id="IPR037171">
    <property type="entry name" value="NagB/RpiA_transferase-like"/>
</dbReference>
<keyword evidence="5" id="KW-0460">Magnesium</keyword>
<evidence type="ECO:0000313" key="6">
    <source>
        <dbReference type="EMBL" id="HIZ01508.1"/>
    </source>
</evidence>
<evidence type="ECO:0000256" key="2">
    <source>
        <dbReference type="ARBA" id="ARBA00022741"/>
    </source>
</evidence>
<feature type="binding site" evidence="4">
    <location>
        <position position="56"/>
    </location>
    <ligand>
        <name>substrate</name>
    </ligand>
</feature>
<dbReference type="PANTHER" id="PTHR23407:SF1">
    <property type="entry name" value="5-FORMYLTETRAHYDROFOLATE CYCLO-LIGASE"/>
    <property type="match status" value="1"/>
</dbReference>
<dbReference type="InterPro" id="IPR002698">
    <property type="entry name" value="FTHF_cligase"/>
</dbReference>
<dbReference type="NCBIfam" id="TIGR02727">
    <property type="entry name" value="MTHFS_bact"/>
    <property type="match status" value="1"/>
</dbReference>
<reference evidence="6" key="1">
    <citation type="journal article" date="2021" name="PeerJ">
        <title>Extensive microbial diversity within the chicken gut microbiome revealed by metagenomics and culture.</title>
        <authorList>
            <person name="Gilroy R."/>
            <person name="Ravi A."/>
            <person name="Getino M."/>
            <person name="Pursley I."/>
            <person name="Horton D.L."/>
            <person name="Alikhan N.F."/>
            <person name="Baker D."/>
            <person name="Gharbi K."/>
            <person name="Hall N."/>
            <person name="Watson M."/>
            <person name="Adriaenssens E.M."/>
            <person name="Foster-Nyarko E."/>
            <person name="Jarju S."/>
            <person name="Secka A."/>
            <person name="Antonio M."/>
            <person name="Oren A."/>
            <person name="Chaudhuri R.R."/>
            <person name="La Ragione R."/>
            <person name="Hildebrand F."/>
            <person name="Pallen M.J."/>
        </authorList>
    </citation>
    <scope>NUCLEOTIDE SEQUENCE</scope>
    <source>
        <strain evidence="6">ChiHjej12B11-24981</strain>
    </source>
</reference>
<dbReference type="PIRSF" id="PIRSF006806">
    <property type="entry name" value="FTHF_cligase"/>
    <property type="match status" value="1"/>
</dbReference>
<keyword evidence="2 4" id="KW-0547">Nucleotide-binding</keyword>
<comment type="similarity">
    <text evidence="1 5">Belongs to the 5-formyltetrahydrofolate cyclo-ligase family.</text>
</comment>
<dbReference type="GO" id="GO:0035999">
    <property type="term" value="P:tetrahydrofolate interconversion"/>
    <property type="evidence" value="ECO:0007669"/>
    <property type="project" value="TreeGrafter"/>
</dbReference>
<name>A0A9D2CX50_9BACE</name>
<evidence type="ECO:0000256" key="5">
    <source>
        <dbReference type="RuleBase" id="RU361279"/>
    </source>
</evidence>
<dbReference type="GO" id="GO:0005524">
    <property type="term" value="F:ATP binding"/>
    <property type="evidence" value="ECO:0007669"/>
    <property type="project" value="UniProtKB-KW"/>
</dbReference>
<organism evidence="6 7">
    <name type="scientific">Candidatus Bacteroides merdipullorum</name>
    <dbReference type="NCBI Taxonomy" id="2838474"/>
    <lineage>
        <taxon>Bacteria</taxon>
        <taxon>Pseudomonadati</taxon>
        <taxon>Bacteroidota</taxon>
        <taxon>Bacteroidia</taxon>
        <taxon>Bacteroidales</taxon>
        <taxon>Bacteroidaceae</taxon>
        <taxon>Bacteroides</taxon>
    </lineage>
</organism>
<evidence type="ECO:0000256" key="4">
    <source>
        <dbReference type="PIRSR" id="PIRSR006806-1"/>
    </source>
</evidence>
<gene>
    <name evidence="6" type="ORF">H9819_04535</name>
</gene>
<evidence type="ECO:0000256" key="1">
    <source>
        <dbReference type="ARBA" id="ARBA00010638"/>
    </source>
</evidence>
<comment type="catalytic activity">
    <reaction evidence="5">
        <text>(6S)-5-formyl-5,6,7,8-tetrahydrofolate + ATP = (6R)-5,10-methenyltetrahydrofolate + ADP + phosphate</text>
        <dbReference type="Rhea" id="RHEA:10488"/>
        <dbReference type="ChEBI" id="CHEBI:30616"/>
        <dbReference type="ChEBI" id="CHEBI:43474"/>
        <dbReference type="ChEBI" id="CHEBI:57455"/>
        <dbReference type="ChEBI" id="CHEBI:57457"/>
        <dbReference type="ChEBI" id="CHEBI:456216"/>
        <dbReference type="EC" id="6.3.3.2"/>
    </reaction>
</comment>
<dbReference type="InterPro" id="IPR024185">
    <property type="entry name" value="FTHF_cligase-like_sf"/>
</dbReference>
<keyword evidence="5" id="KW-0479">Metal-binding</keyword>